<name>A0A4Z2EXC9_9TELE</name>
<dbReference type="EMBL" id="SRLO01002192">
    <property type="protein sequence ID" value="TNN33587.1"/>
    <property type="molecule type" value="Genomic_DNA"/>
</dbReference>
<dbReference type="AlphaFoldDB" id="A0A4Z2EXC9"/>
<evidence type="ECO:0000313" key="3">
    <source>
        <dbReference type="Proteomes" id="UP000314294"/>
    </source>
</evidence>
<feature type="region of interest" description="Disordered" evidence="1">
    <location>
        <begin position="27"/>
        <end position="107"/>
    </location>
</feature>
<protein>
    <submittedName>
        <fullName evidence="2">Uncharacterized protein</fullName>
    </submittedName>
</protein>
<gene>
    <name evidence="2" type="ORF">EYF80_056251</name>
</gene>
<evidence type="ECO:0000256" key="1">
    <source>
        <dbReference type="SAM" id="MobiDB-lite"/>
    </source>
</evidence>
<keyword evidence="3" id="KW-1185">Reference proteome</keyword>
<organism evidence="2 3">
    <name type="scientific">Liparis tanakae</name>
    <name type="common">Tanaka's snailfish</name>
    <dbReference type="NCBI Taxonomy" id="230148"/>
    <lineage>
        <taxon>Eukaryota</taxon>
        <taxon>Metazoa</taxon>
        <taxon>Chordata</taxon>
        <taxon>Craniata</taxon>
        <taxon>Vertebrata</taxon>
        <taxon>Euteleostomi</taxon>
        <taxon>Actinopterygii</taxon>
        <taxon>Neopterygii</taxon>
        <taxon>Teleostei</taxon>
        <taxon>Neoteleostei</taxon>
        <taxon>Acanthomorphata</taxon>
        <taxon>Eupercaria</taxon>
        <taxon>Perciformes</taxon>
        <taxon>Cottioidei</taxon>
        <taxon>Cottales</taxon>
        <taxon>Liparidae</taxon>
        <taxon>Liparis</taxon>
    </lineage>
</organism>
<evidence type="ECO:0000313" key="2">
    <source>
        <dbReference type="EMBL" id="TNN33587.1"/>
    </source>
</evidence>
<feature type="compositionally biased region" description="Polar residues" evidence="1">
    <location>
        <begin position="28"/>
        <end position="39"/>
    </location>
</feature>
<sequence length="107" mass="12060">MRNEIARRHWTGVRYDSGWRDVQCSRAAVQSGSRVTTLPPSGRKDHRSRPSLPERSLQREEGVTPPRSAAFPADGSRVARPQRGRQNNGSALVRRAEIKGKRSRGRM</sequence>
<reference evidence="2 3" key="1">
    <citation type="submission" date="2019-03" db="EMBL/GenBank/DDBJ databases">
        <title>First draft genome of Liparis tanakae, snailfish: a comprehensive survey of snailfish specific genes.</title>
        <authorList>
            <person name="Kim W."/>
            <person name="Song I."/>
            <person name="Jeong J.-H."/>
            <person name="Kim D."/>
            <person name="Kim S."/>
            <person name="Ryu S."/>
            <person name="Song J.Y."/>
            <person name="Lee S.K."/>
        </authorList>
    </citation>
    <scope>NUCLEOTIDE SEQUENCE [LARGE SCALE GENOMIC DNA]</scope>
    <source>
        <tissue evidence="2">Muscle</tissue>
    </source>
</reference>
<accession>A0A4Z2EXC9</accession>
<proteinExistence type="predicted"/>
<dbReference type="Proteomes" id="UP000314294">
    <property type="component" value="Unassembled WGS sequence"/>
</dbReference>
<comment type="caution">
    <text evidence="2">The sequence shown here is derived from an EMBL/GenBank/DDBJ whole genome shotgun (WGS) entry which is preliminary data.</text>
</comment>